<sequence length="333" mass="36170">MTPLDFEAAYAPLWAELEAVIGVAETKRKFDGARLATLYRRVCEHLALAQARAYPIHLTQRLESLTQSAHRLIYRQHDYGLARFARLALVDFPEAVRAHRVYLWVSALMFVLPLLVAGWAAWRDPGFILHLLDADNVQQFDAMYSDDADAFGRTRSAGDDWQMFGFYVMHNIGIGFRCFAAGIFAGVGSAALVVFNGIQIGAVGGYLIGAGHAQNFLSFVVTHSAFELTAIVLAGAAGLRLGYAWIAPGRHTRLEALRLAARHAVVIVYGVIGLLLIAAAVEAFWSSARWIAPAVKYGVGGACWVLVLAYLGWQGRPRGAAGTAAEKEPGRAG</sequence>
<evidence type="ECO:0000256" key="1">
    <source>
        <dbReference type="SAM" id="Phobius"/>
    </source>
</evidence>
<accession>A0AA91DU47</accession>
<dbReference type="EMBL" id="LVHG01000021">
    <property type="protein sequence ID" value="OAK66591.1"/>
    <property type="molecule type" value="Genomic_DNA"/>
</dbReference>
<gene>
    <name evidence="2" type="ORF">A3K87_06345</name>
</gene>
<reference evidence="2 3" key="1">
    <citation type="submission" date="2016-03" db="EMBL/GenBank/DDBJ databases">
        <title>Genome sequence of Variovorax paradoxus KB5.</title>
        <authorList>
            <person name="Jeong H."/>
            <person name="Hong C.E."/>
            <person name="Jo S.H."/>
            <person name="Park J.M."/>
        </authorList>
    </citation>
    <scope>NUCLEOTIDE SEQUENCE [LARGE SCALE GENOMIC DNA]</scope>
    <source>
        <strain evidence="2 3">KB5</strain>
    </source>
</reference>
<organism evidence="2 3">
    <name type="scientific">Variovorax paradoxus</name>
    <dbReference type="NCBI Taxonomy" id="34073"/>
    <lineage>
        <taxon>Bacteria</taxon>
        <taxon>Pseudomonadati</taxon>
        <taxon>Pseudomonadota</taxon>
        <taxon>Betaproteobacteria</taxon>
        <taxon>Burkholderiales</taxon>
        <taxon>Comamonadaceae</taxon>
        <taxon>Variovorax</taxon>
    </lineage>
</organism>
<feature type="transmembrane region" description="Helical" evidence="1">
    <location>
        <begin position="101"/>
        <end position="122"/>
    </location>
</feature>
<feature type="transmembrane region" description="Helical" evidence="1">
    <location>
        <begin position="174"/>
        <end position="195"/>
    </location>
</feature>
<feature type="transmembrane region" description="Helical" evidence="1">
    <location>
        <begin position="228"/>
        <end position="246"/>
    </location>
</feature>
<feature type="transmembrane region" description="Helical" evidence="1">
    <location>
        <begin position="202"/>
        <end position="222"/>
    </location>
</feature>
<evidence type="ECO:0008006" key="4">
    <source>
        <dbReference type="Google" id="ProtNLM"/>
    </source>
</evidence>
<dbReference type="Pfam" id="PF01944">
    <property type="entry name" value="SpoIIM"/>
    <property type="match status" value="1"/>
</dbReference>
<dbReference type="InterPro" id="IPR002798">
    <property type="entry name" value="SpoIIM-like"/>
</dbReference>
<keyword evidence="1" id="KW-0812">Transmembrane</keyword>
<dbReference type="PANTHER" id="PTHR35337">
    <property type="entry name" value="SLR1478 PROTEIN"/>
    <property type="match status" value="1"/>
</dbReference>
<dbReference type="Proteomes" id="UP000077852">
    <property type="component" value="Unassembled WGS sequence"/>
</dbReference>
<dbReference type="PANTHER" id="PTHR35337:SF1">
    <property type="entry name" value="SLR1478 PROTEIN"/>
    <property type="match status" value="1"/>
</dbReference>
<feature type="transmembrane region" description="Helical" evidence="1">
    <location>
        <begin position="294"/>
        <end position="313"/>
    </location>
</feature>
<dbReference type="RefSeq" id="WP_081266032.1">
    <property type="nucleotide sequence ID" value="NZ_LVHG01000021.1"/>
</dbReference>
<comment type="caution">
    <text evidence="2">The sequence shown here is derived from an EMBL/GenBank/DDBJ whole genome shotgun (WGS) entry which is preliminary data.</text>
</comment>
<name>A0AA91DU47_VARPD</name>
<dbReference type="AlphaFoldDB" id="A0AA91DU47"/>
<feature type="transmembrane region" description="Helical" evidence="1">
    <location>
        <begin position="266"/>
        <end position="288"/>
    </location>
</feature>
<evidence type="ECO:0000313" key="3">
    <source>
        <dbReference type="Proteomes" id="UP000077852"/>
    </source>
</evidence>
<keyword evidence="1" id="KW-1133">Transmembrane helix</keyword>
<keyword evidence="1" id="KW-0472">Membrane</keyword>
<proteinExistence type="predicted"/>
<protein>
    <recommendedName>
        <fullName evidence="4">Stage II sporulation protein M</fullName>
    </recommendedName>
</protein>
<evidence type="ECO:0000313" key="2">
    <source>
        <dbReference type="EMBL" id="OAK66591.1"/>
    </source>
</evidence>